<keyword evidence="3" id="KW-1185">Reference proteome</keyword>
<dbReference type="EMBL" id="JNVM01000032">
    <property type="protein sequence ID" value="KEQ22726.1"/>
    <property type="molecule type" value="Genomic_DNA"/>
</dbReference>
<evidence type="ECO:0000256" key="1">
    <source>
        <dbReference type="SAM" id="Phobius"/>
    </source>
</evidence>
<dbReference type="Pfam" id="PF09578">
    <property type="entry name" value="Spore_YabQ"/>
    <property type="match status" value="1"/>
</dbReference>
<dbReference type="AlphaFoldDB" id="A0A081NWA3"/>
<accession>A0A081NWA3</accession>
<feature type="transmembrane region" description="Helical" evidence="1">
    <location>
        <begin position="141"/>
        <end position="161"/>
    </location>
</feature>
<dbReference type="RefSeq" id="WP_036690446.1">
    <property type="nucleotide sequence ID" value="NZ_JNVM01000032.1"/>
</dbReference>
<dbReference type="OrthoDB" id="1653819at2"/>
<dbReference type="NCBIfam" id="TIGR02893">
    <property type="entry name" value="spore_yabQ"/>
    <property type="match status" value="1"/>
</dbReference>
<feature type="transmembrane region" description="Helical" evidence="1">
    <location>
        <begin position="71"/>
        <end position="92"/>
    </location>
</feature>
<dbReference type="eggNOG" id="ENOG5032RAH">
    <property type="taxonomic scope" value="Bacteria"/>
</dbReference>
<name>A0A081NWA3_9BACL</name>
<gene>
    <name evidence="2" type="ORF">ET33_21645</name>
</gene>
<evidence type="ECO:0000313" key="2">
    <source>
        <dbReference type="EMBL" id="KEQ22726.1"/>
    </source>
</evidence>
<dbReference type="Proteomes" id="UP000028123">
    <property type="component" value="Unassembled WGS sequence"/>
</dbReference>
<dbReference type="InterPro" id="IPR019074">
    <property type="entry name" value="YabQ"/>
</dbReference>
<organism evidence="2 3">
    <name type="scientific">Paenibacillus tyrfis</name>
    <dbReference type="NCBI Taxonomy" id="1501230"/>
    <lineage>
        <taxon>Bacteria</taxon>
        <taxon>Bacillati</taxon>
        <taxon>Bacillota</taxon>
        <taxon>Bacilli</taxon>
        <taxon>Bacillales</taxon>
        <taxon>Paenibacillaceae</taxon>
        <taxon>Paenibacillus</taxon>
    </lineage>
</organism>
<feature type="transmembrane region" description="Helical" evidence="1">
    <location>
        <begin position="113"/>
        <end position="135"/>
    </location>
</feature>
<feature type="transmembrane region" description="Helical" evidence="1">
    <location>
        <begin position="6"/>
        <end position="27"/>
    </location>
</feature>
<evidence type="ECO:0000313" key="3">
    <source>
        <dbReference type="Proteomes" id="UP000028123"/>
    </source>
</evidence>
<proteinExistence type="predicted"/>
<comment type="caution">
    <text evidence="2">The sequence shown here is derived from an EMBL/GenBank/DDBJ whole genome shotgun (WGS) entry which is preliminary data.</text>
</comment>
<reference evidence="2 3" key="1">
    <citation type="submission" date="2014-06" db="EMBL/GenBank/DDBJ databases">
        <title>Draft genome sequence of Paenibacillus sp. MSt1.</title>
        <authorList>
            <person name="Aw Y.K."/>
            <person name="Ong K.S."/>
            <person name="Gan H.M."/>
            <person name="Lee S.M."/>
        </authorList>
    </citation>
    <scope>NUCLEOTIDE SEQUENCE [LARGE SCALE GENOMIC DNA]</scope>
    <source>
        <strain evidence="2 3">MSt1</strain>
    </source>
</reference>
<keyword evidence="1" id="KW-0812">Transmembrane</keyword>
<feature type="transmembrane region" description="Helical" evidence="1">
    <location>
        <begin position="39"/>
        <end position="59"/>
    </location>
</feature>
<sequence>MTLHIQFITLGMMYAGGLALGGLYDVYRVLSGQLKVRAWLRAILDLLYWFIGTLLVFVLLYESNWGEVRPFIFLGLGIGIIFYFLVFSRTMIRVIRFMIRVVLATIRFGKRTVQLLIIKPALVMYRIVVIFLGFLAATAIFLYKIVLQLLYPVWKLLLWLLKPFGRWIRFRVSVPAWVLKTGQSIAAWLRRLF</sequence>
<protein>
    <submittedName>
        <fullName evidence="2">Spore cortex biosynthesis protein YabQ</fullName>
    </submittedName>
</protein>
<keyword evidence="1" id="KW-1133">Transmembrane helix</keyword>
<keyword evidence="1" id="KW-0472">Membrane</keyword>